<dbReference type="OrthoDB" id="5864419at2759"/>
<protein>
    <submittedName>
        <fullName evidence="3">Bulb-type lectin domain-containing protein</fullName>
    </submittedName>
</protein>
<dbReference type="EMBL" id="UZAM01007558">
    <property type="protein sequence ID" value="VDO99928.1"/>
    <property type="molecule type" value="Genomic_DNA"/>
</dbReference>
<proteinExistence type="predicted"/>
<organism evidence="3">
    <name type="scientific">Soboliphyme baturini</name>
    <dbReference type="NCBI Taxonomy" id="241478"/>
    <lineage>
        <taxon>Eukaryota</taxon>
        <taxon>Metazoa</taxon>
        <taxon>Ecdysozoa</taxon>
        <taxon>Nematoda</taxon>
        <taxon>Enoplea</taxon>
        <taxon>Dorylaimia</taxon>
        <taxon>Dioctophymatida</taxon>
        <taxon>Dioctophymatoidea</taxon>
        <taxon>Soboliphymatidae</taxon>
        <taxon>Soboliphyme</taxon>
    </lineage>
</organism>
<accession>A0A183IHI2</accession>
<reference evidence="1 2" key="2">
    <citation type="submission" date="2018-11" db="EMBL/GenBank/DDBJ databases">
        <authorList>
            <consortium name="Pathogen Informatics"/>
        </authorList>
    </citation>
    <scope>NUCLEOTIDE SEQUENCE [LARGE SCALE GENOMIC DNA]</scope>
</reference>
<evidence type="ECO:0000313" key="1">
    <source>
        <dbReference type="EMBL" id="VDO99928.1"/>
    </source>
</evidence>
<reference evidence="3" key="1">
    <citation type="submission" date="2016-06" db="UniProtKB">
        <authorList>
            <consortium name="WormBaseParasite"/>
        </authorList>
    </citation>
    <scope>IDENTIFICATION</scope>
</reference>
<dbReference type="AlphaFoldDB" id="A0A183IHI2"/>
<dbReference type="Proteomes" id="UP000270296">
    <property type="component" value="Unassembled WGS sequence"/>
</dbReference>
<dbReference type="WBParaSite" id="SBAD_0000322301-mRNA-1">
    <property type="protein sequence ID" value="SBAD_0000322301-mRNA-1"/>
    <property type="gene ID" value="SBAD_0000322301"/>
</dbReference>
<name>A0A183IHI2_9BILA</name>
<evidence type="ECO:0000313" key="2">
    <source>
        <dbReference type="Proteomes" id="UP000270296"/>
    </source>
</evidence>
<sequence>MLVSTLDGIVTALDVENFGITLWAMYTSTSPLLQSTLHNMEVRSGDIAFRLLPSLDGNFYMYNEAITQGIPVSTDNLLSHSIRLGPDLIVGGKEIISYGIDYITGQVHDAFLCSQYMNFNNAQWNVTVGENQVLLSSGEEAQCGKDECYGDDDGLPSCHIGVKLVPPDGVVYFYDKRVPSQILWQRKVTSRCFVSSYDFQYVLDRSFIHKMRENTKT</sequence>
<gene>
    <name evidence="1" type="ORF">SBAD_LOCUS3077</name>
</gene>
<keyword evidence="2" id="KW-1185">Reference proteome</keyword>
<evidence type="ECO:0000313" key="3">
    <source>
        <dbReference type="WBParaSite" id="SBAD_0000322301-mRNA-1"/>
    </source>
</evidence>